<feature type="transmembrane region" description="Helical" evidence="12">
    <location>
        <begin position="211"/>
        <end position="233"/>
    </location>
</feature>
<keyword evidence="3" id="KW-0813">Transport</keyword>
<evidence type="ECO:0000256" key="7">
    <source>
        <dbReference type="ARBA" id="ARBA00022723"/>
    </source>
</evidence>
<comment type="caution">
    <text evidence="13">The sequence shown here is derived from an EMBL/GenBank/DDBJ whole genome shotgun (WGS) entry which is preliminary data.</text>
</comment>
<comment type="similarity">
    <text evidence="2">Belongs to the cytochrome ubiquinol oxidase subunit 2 family.</text>
</comment>
<gene>
    <name evidence="13" type="primary">cydB</name>
    <name evidence="13" type="ORF">FA743_09885</name>
</gene>
<dbReference type="PANTHER" id="PTHR43141:SF5">
    <property type="entry name" value="CYTOCHROME BD-I UBIQUINOL OXIDASE SUBUNIT 2"/>
    <property type="match status" value="1"/>
</dbReference>
<accession>A0A4V5MVC7</accession>
<feature type="transmembrane region" description="Helical" evidence="12">
    <location>
        <begin position="272"/>
        <end position="293"/>
    </location>
</feature>
<dbReference type="GO" id="GO:0019646">
    <property type="term" value="P:aerobic electron transport chain"/>
    <property type="evidence" value="ECO:0007669"/>
    <property type="project" value="TreeGrafter"/>
</dbReference>
<keyword evidence="7" id="KW-0479">Metal-binding</keyword>
<evidence type="ECO:0000256" key="3">
    <source>
        <dbReference type="ARBA" id="ARBA00022448"/>
    </source>
</evidence>
<feature type="transmembrane region" description="Helical" evidence="12">
    <location>
        <begin position="343"/>
        <end position="367"/>
    </location>
</feature>
<feature type="transmembrane region" description="Helical" evidence="12">
    <location>
        <begin position="177"/>
        <end position="199"/>
    </location>
</feature>
<feature type="transmembrane region" description="Helical" evidence="12">
    <location>
        <begin position="123"/>
        <end position="147"/>
    </location>
</feature>
<evidence type="ECO:0000256" key="5">
    <source>
        <dbReference type="ARBA" id="ARBA00022617"/>
    </source>
</evidence>
<dbReference type="PIRSF" id="PIRSF000267">
    <property type="entry name" value="Cyt_oxidse_sub2"/>
    <property type="match status" value="1"/>
</dbReference>
<comment type="subcellular location">
    <subcellularLocation>
        <location evidence="1">Cell membrane</location>
        <topology evidence="1">Multi-pass membrane protein</topology>
    </subcellularLocation>
</comment>
<evidence type="ECO:0000256" key="6">
    <source>
        <dbReference type="ARBA" id="ARBA00022692"/>
    </source>
</evidence>
<keyword evidence="5" id="KW-0349">Heme</keyword>
<dbReference type="GO" id="GO:0070069">
    <property type="term" value="C:cytochrome complex"/>
    <property type="evidence" value="ECO:0007669"/>
    <property type="project" value="TreeGrafter"/>
</dbReference>
<organism evidence="13 14">
    <name type="scientific">Paracoccus gahaiensis</name>
    <dbReference type="NCBI Taxonomy" id="1706839"/>
    <lineage>
        <taxon>Bacteria</taxon>
        <taxon>Pseudomonadati</taxon>
        <taxon>Pseudomonadota</taxon>
        <taxon>Alphaproteobacteria</taxon>
        <taxon>Rhodobacterales</taxon>
        <taxon>Paracoccaceae</taxon>
        <taxon>Paracoccus</taxon>
    </lineage>
</organism>
<keyword evidence="14" id="KW-1185">Reference proteome</keyword>
<dbReference type="InterPro" id="IPR003317">
    <property type="entry name" value="Cyt-d_oxidase_su2"/>
</dbReference>
<dbReference type="NCBIfam" id="TIGR00203">
    <property type="entry name" value="cydB"/>
    <property type="match status" value="1"/>
</dbReference>
<proteinExistence type="inferred from homology"/>
<reference evidence="13 14" key="1">
    <citation type="submission" date="2019-04" db="EMBL/GenBank/DDBJ databases">
        <authorList>
            <person name="Li J."/>
        </authorList>
    </citation>
    <scope>NUCLEOTIDE SEQUENCE [LARGE SCALE GENOMIC DNA]</scope>
    <source>
        <strain evidence="13 14">KCTC 42687</strain>
    </source>
</reference>
<keyword evidence="10" id="KW-0408">Iron</keyword>
<evidence type="ECO:0000256" key="11">
    <source>
        <dbReference type="ARBA" id="ARBA00023136"/>
    </source>
</evidence>
<keyword evidence="6 12" id="KW-0812">Transmembrane</keyword>
<evidence type="ECO:0000256" key="9">
    <source>
        <dbReference type="ARBA" id="ARBA00022989"/>
    </source>
</evidence>
<keyword evidence="8" id="KW-0249">Electron transport</keyword>
<dbReference type="OrthoDB" id="9776710at2"/>
<dbReference type="Proteomes" id="UP000309747">
    <property type="component" value="Unassembled WGS sequence"/>
</dbReference>
<feature type="transmembrane region" description="Helical" evidence="12">
    <location>
        <begin position="305"/>
        <end position="323"/>
    </location>
</feature>
<evidence type="ECO:0000256" key="1">
    <source>
        <dbReference type="ARBA" id="ARBA00004651"/>
    </source>
</evidence>
<dbReference type="GO" id="GO:0005886">
    <property type="term" value="C:plasma membrane"/>
    <property type="evidence" value="ECO:0007669"/>
    <property type="project" value="UniProtKB-SubCell"/>
</dbReference>
<keyword evidence="9 12" id="KW-1133">Transmembrane helix</keyword>
<evidence type="ECO:0000256" key="10">
    <source>
        <dbReference type="ARBA" id="ARBA00023004"/>
    </source>
</evidence>
<protein>
    <submittedName>
        <fullName evidence="13">Cytochrome d ubiquinol oxidase subunit II</fullName>
    </submittedName>
</protein>
<evidence type="ECO:0000256" key="4">
    <source>
        <dbReference type="ARBA" id="ARBA00022475"/>
    </source>
</evidence>
<dbReference type="GO" id="GO:0009055">
    <property type="term" value="F:electron transfer activity"/>
    <property type="evidence" value="ECO:0007669"/>
    <property type="project" value="TreeGrafter"/>
</dbReference>
<evidence type="ECO:0000313" key="13">
    <source>
        <dbReference type="EMBL" id="TJZ91778.1"/>
    </source>
</evidence>
<sequence length="387" mass="42142">MILHELLSYDVLRVIWWGLLGVLLIGFAVTDGFDMGVGALLPFVGRSDLERRVTINTIGPVWEGNQVWFVLGGGAIFAAWPPLYAVSFSGFYLAMFVILASFIVRPVAFTYRSKRDDPRWRSSWDWALCASGAIPALLFGVAVGSVIQGVPFHLTDDLHTIYEGAWYMKFIGLLDPFSILAGVVSLAMLVMHGAAWLTLKAEGVVQTRARAIGSVAALVAVAAYALAGVWMAVGIEGFRIVGDYVTDGPSNPLHFQVERTASWLGAYAERPWIVIAPVMGLVGGLLTFAGLRAGREVSTLLFSKMAILGVISSVGLTMFPFIMPSSSDPRSSLTVWNSSSSHLTLFIMLVSTVIFMPLILIYTAWVYKVLWGKVTEADVTDNSQSLY</sequence>
<feature type="transmembrane region" description="Helical" evidence="12">
    <location>
        <begin position="15"/>
        <end position="45"/>
    </location>
</feature>
<dbReference type="GO" id="GO:0046872">
    <property type="term" value="F:metal ion binding"/>
    <property type="evidence" value="ECO:0007669"/>
    <property type="project" value="UniProtKB-KW"/>
</dbReference>
<dbReference type="Pfam" id="PF02322">
    <property type="entry name" value="Cyt_bd_oxida_II"/>
    <property type="match status" value="1"/>
</dbReference>
<keyword evidence="4" id="KW-1003">Cell membrane</keyword>
<dbReference type="RefSeq" id="WP_136885947.1">
    <property type="nucleotide sequence ID" value="NZ_SUNI01000007.1"/>
</dbReference>
<name>A0A4V5MVC7_9RHOB</name>
<evidence type="ECO:0000313" key="14">
    <source>
        <dbReference type="Proteomes" id="UP000309747"/>
    </source>
</evidence>
<dbReference type="EMBL" id="SUNI01000007">
    <property type="protein sequence ID" value="TJZ91778.1"/>
    <property type="molecule type" value="Genomic_DNA"/>
</dbReference>
<evidence type="ECO:0000256" key="8">
    <source>
        <dbReference type="ARBA" id="ARBA00022982"/>
    </source>
</evidence>
<keyword evidence="11 12" id="KW-0472">Membrane</keyword>
<dbReference type="GO" id="GO:0016682">
    <property type="term" value="F:oxidoreductase activity, acting on diphenols and related substances as donors, oxygen as acceptor"/>
    <property type="evidence" value="ECO:0007669"/>
    <property type="project" value="TreeGrafter"/>
</dbReference>
<dbReference type="PANTHER" id="PTHR43141">
    <property type="entry name" value="CYTOCHROME BD2 SUBUNIT II"/>
    <property type="match status" value="1"/>
</dbReference>
<dbReference type="AlphaFoldDB" id="A0A4V5MVC7"/>
<evidence type="ECO:0000256" key="2">
    <source>
        <dbReference type="ARBA" id="ARBA00007543"/>
    </source>
</evidence>
<feature type="transmembrane region" description="Helical" evidence="12">
    <location>
        <begin position="91"/>
        <end position="111"/>
    </location>
</feature>
<evidence type="ECO:0000256" key="12">
    <source>
        <dbReference type="SAM" id="Phobius"/>
    </source>
</evidence>